<gene>
    <name evidence="1" type="ORF">LCPAC102_01890</name>
</gene>
<organism evidence="1">
    <name type="scientific">Pithovirus LCPAC102</name>
    <dbReference type="NCBI Taxonomy" id="2506587"/>
    <lineage>
        <taxon>Viruses</taxon>
        <taxon>Pithoviruses</taxon>
    </lineage>
</organism>
<proteinExistence type="predicted"/>
<name>A0A4D5XG64_9VIRU</name>
<dbReference type="EMBL" id="MK500472">
    <property type="protein sequence ID" value="QBK90276.1"/>
    <property type="molecule type" value="Genomic_DNA"/>
</dbReference>
<protein>
    <submittedName>
        <fullName evidence="1">Uncharacterized protein</fullName>
    </submittedName>
</protein>
<sequence length="189" mass="22210">MDILEYDNSKSNNIIGYRYKRIYTVDYNDDQTQEITEIYIPSISIGFNISYDINMVQSLNVFELQNPNNYIYGNKMSKYNLAVLNNIFDTDHDYLLKHIEYEYIKSTPDQETNMEKIKLTSDFVSMLVNITYAEILKIKILSSSYICDILSDNVMYTSETPVYGIDDPEFPNDLRIHLIKLKDIIDKDK</sequence>
<reference evidence="1" key="1">
    <citation type="journal article" date="2019" name="MBio">
        <title>Virus Genomes from Deep Sea Sediments Expand the Ocean Megavirome and Support Independent Origins of Viral Gigantism.</title>
        <authorList>
            <person name="Backstrom D."/>
            <person name="Yutin N."/>
            <person name="Jorgensen S.L."/>
            <person name="Dharamshi J."/>
            <person name="Homa F."/>
            <person name="Zaremba-Niedwiedzka K."/>
            <person name="Spang A."/>
            <person name="Wolf Y.I."/>
            <person name="Koonin E.V."/>
            <person name="Ettema T.J."/>
        </authorList>
    </citation>
    <scope>NUCLEOTIDE SEQUENCE</scope>
</reference>
<evidence type="ECO:0000313" key="1">
    <source>
        <dbReference type="EMBL" id="QBK90276.1"/>
    </source>
</evidence>
<accession>A0A4D5XG64</accession>